<dbReference type="Pfam" id="PF04855">
    <property type="entry name" value="SNF5"/>
    <property type="match status" value="1"/>
</dbReference>
<sequence>MSGYPYPIDLNRQPIQIQPMPQQQIMPRPIVPHMPSAAIAPQPQQQQQPSQPLAAMPQHHLMYNAGPSPNIQGYFSSYSARIKQSQENALLLPVSYVTGKKHRLGGDSDDDFEDMLEDSDNDDDSDNNEENTRQTRANAAAVESDAKVLAAMQEQQKKLPKIPHKKNMLYPQTTDFLHMSEVSEMLVPVRLDIDMDEVKLRDVFLWNMNEQHLTPEMFAELLCEDLQLEYHKFTKPIAESIRAQILDFESIQESELPNGGNNQIVEINLDLQIGKVNLRDKFEWDLNNIKTNAPEIFSKQLASELGLGGEYVNIIAHGIRDQLFRHRKRLVEEFEGLDRRHLPSEDALDSGYRKITDATKWAPKLEVLSNDELEKLLIAQERNIRRLRRETRFKRNSRRSRN</sequence>
<dbReference type="Proteomes" id="UP001304243">
    <property type="component" value="Unassembled WGS sequence"/>
</dbReference>
<gene>
    <name evidence="7" type="ORF">ATC70_000236</name>
</gene>
<evidence type="ECO:0000313" key="7">
    <source>
        <dbReference type="EMBL" id="KAK4516909.1"/>
    </source>
</evidence>
<dbReference type="PANTHER" id="PTHR10019">
    <property type="entry name" value="SNF5"/>
    <property type="match status" value="1"/>
</dbReference>
<organism evidence="7 8">
    <name type="scientific">Mucor velutinosus</name>
    <dbReference type="NCBI Taxonomy" id="708070"/>
    <lineage>
        <taxon>Eukaryota</taxon>
        <taxon>Fungi</taxon>
        <taxon>Fungi incertae sedis</taxon>
        <taxon>Mucoromycota</taxon>
        <taxon>Mucoromycotina</taxon>
        <taxon>Mucoromycetes</taxon>
        <taxon>Mucorales</taxon>
        <taxon>Mucorineae</taxon>
        <taxon>Mucoraceae</taxon>
        <taxon>Mucor</taxon>
    </lineage>
</organism>
<feature type="compositionally biased region" description="Acidic residues" evidence="6">
    <location>
        <begin position="107"/>
        <end position="129"/>
    </location>
</feature>
<dbReference type="GO" id="GO:0000228">
    <property type="term" value="C:nuclear chromosome"/>
    <property type="evidence" value="ECO:0007669"/>
    <property type="project" value="InterPro"/>
</dbReference>
<comment type="subcellular location">
    <subcellularLocation>
        <location evidence="1">Nucleus</location>
    </subcellularLocation>
</comment>
<comment type="similarity">
    <text evidence="2">Belongs to the SNF5 family.</text>
</comment>
<evidence type="ECO:0000256" key="3">
    <source>
        <dbReference type="ARBA" id="ARBA00023015"/>
    </source>
</evidence>
<evidence type="ECO:0000256" key="4">
    <source>
        <dbReference type="ARBA" id="ARBA00023163"/>
    </source>
</evidence>
<keyword evidence="8" id="KW-1185">Reference proteome</keyword>
<evidence type="ECO:0000256" key="5">
    <source>
        <dbReference type="ARBA" id="ARBA00023242"/>
    </source>
</evidence>
<keyword evidence="5" id="KW-0539">Nucleus</keyword>
<protein>
    <submittedName>
        <fullName evidence="7">Uncharacterized protein</fullName>
    </submittedName>
</protein>
<evidence type="ECO:0000256" key="6">
    <source>
        <dbReference type="SAM" id="MobiDB-lite"/>
    </source>
</evidence>
<proteinExistence type="inferred from homology"/>
<accession>A0AAN7DI29</accession>
<evidence type="ECO:0000313" key="8">
    <source>
        <dbReference type="Proteomes" id="UP001304243"/>
    </source>
</evidence>
<dbReference type="EMBL" id="JASEJX010000013">
    <property type="protein sequence ID" value="KAK4516909.1"/>
    <property type="molecule type" value="Genomic_DNA"/>
</dbReference>
<evidence type="ECO:0000256" key="1">
    <source>
        <dbReference type="ARBA" id="ARBA00004123"/>
    </source>
</evidence>
<dbReference type="AlphaFoldDB" id="A0AAN7DI29"/>
<dbReference type="InterPro" id="IPR006939">
    <property type="entry name" value="SNF5"/>
</dbReference>
<dbReference type="GeneID" id="89943938"/>
<name>A0AAN7DI29_9FUNG</name>
<dbReference type="RefSeq" id="XP_064683575.1">
    <property type="nucleotide sequence ID" value="XM_064819655.1"/>
</dbReference>
<keyword evidence="4" id="KW-0804">Transcription</keyword>
<comment type="caution">
    <text evidence="7">The sequence shown here is derived from an EMBL/GenBank/DDBJ whole genome shotgun (WGS) entry which is preliminary data.</text>
</comment>
<keyword evidence="3" id="KW-0805">Transcription regulation</keyword>
<dbReference type="GO" id="GO:0006338">
    <property type="term" value="P:chromatin remodeling"/>
    <property type="evidence" value="ECO:0007669"/>
    <property type="project" value="InterPro"/>
</dbReference>
<reference evidence="7 8" key="1">
    <citation type="submission" date="2022-11" db="EMBL/GenBank/DDBJ databases">
        <title>Mucor velutinosus strain NIH1002 WGS.</title>
        <authorList>
            <person name="Subramanian P."/>
            <person name="Mullikin J.C."/>
            <person name="Segre J.A."/>
            <person name="Zelazny A.M."/>
        </authorList>
    </citation>
    <scope>NUCLEOTIDE SEQUENCE [LARGE SCALE GENOMIC DNA]</scope>
    <source>
        <strain evidence="7 8">NIH1002</strain>
    </source>
</reference>
<feature type="region of interest" description="Disordered" evidence="6">
    <location>
        <begin position="100"/>
        <end position="141"/>
    </location>
</feature>
<evidence type="ECO:0000256" key="2">
    <source>
        <dbReference type="ARBA" id="ARBA00010239"/>
    </source>
</evidence>